<dbReference type="InterPro" id="IPR036864">
    <property type="entry name" value="Zn2-C6_fun-type_DNA-bd_sf"/>
</dbReference>
<feature type="region of interest" description="Disordered" evidence="3">
    <location>
        <begin position="166"/>
        <end position="205"/>
    </location>
</feature>
<evidence type="ECO:0000256" key="1">
    <source>
        <dbReference type="ARBA" id="ARBA00004123"/>
    </source>
</evidence>
<dbReference type="PROSITE" id="PS00463">
    <property type="entry name" value="ZN2_CY6_FUNGAL_1"/>
    <property type="match status" value="1"/>
</dbReference>
<reference evidence="5" key="1">
    <citation type="submission" date="2020-01" db="EMBL/GenBank/DDBJ databases">
        <authorList>
            <consortium name="DOE Joint Genome Institute"/>
            <person name="Haridas S."/>
            <person name="Albert R."/>
            <person name="Binder M."/>
            <person name="Bloem J."/>
            <person name="Labutti K."/>
            <person name="Salamov A."/>
            <person name="Andreopoulos B."/>
            <person name="Baker S.E."/>
            <person name="Barry K."/>
            <person name="Bills G."/>
            <person name="Bluhm B.H."/>
            <person name="Cannon C."/>
            <person name="Castanera R."/>
            <person name="Culley D.E."/>
            <person name="Daum C."/>
            <person name="Ezra D."/>
            <person name="Gonzalez J.B."/>
            <person name="Henrissat B."/>
            <person name="Kuo A."/>
            <person name="Liang C."/>
            <person name="Lipzen A."/>
            <person name="Lutzoni F."/>
            <person name="Magnuson J."/>
            <person name="Mondo S."/>
            <person name="Nolan M."/>
            <person name="Ohm R."/>
            <person name="Pangilinan J."/>
            <person name="Park H.-J."/>
            <person name="Ramirez L."/>
            <person name="Alfaro M."/>
            <person name="Sun H."/>
            <person name="Tritt A."/>
            <person name="Yoshinaga Y."/>
            <person name="Zwiers L.-H."/>
            <person name="Turgeon B.G."/>
            <person name="Goodwin S.B."/>
            <person name="Spatafora J.W."/>
            <person name="Crous P.W."/>
            <person name="Grigoriev I.V."/>
        </authorList>
    </citation>
    <scope>NUCLEOTIDE SEQUENCE</scope>
    <source>
        <strain evidence="5">CBS 394.84</strain>
    </source>
</reference>
<evidence type="ECO:0000256" key="3">
    <source>
        <dbReference type="SAM" id="MobiDB-lite"/>
    </source>
</evidence>
<dbReference type="CDD" id="cd00067">
    <property type="entry name" value="GAL4"/>
    <property type="match status" value="1"/>
</dbReference>
<dbReference type="Gene3D" id="4.10.240.10">
    <property type="entry name" value="Zn(2)-C6 fungal-type DNA-binding domain"/>
    <property type="match status" value="1"/>
</dbReference>
<evidence type="ECO:0000256" key="2">
    <source>
        <dbReference type="ARBA" id="ARBA00023242"/>
    </source>
</evidence>
<dbReference type="AlphaFoldDB" id="A0A9P4GIW9"/>
<comment type="subcellular location">
    <subcellularLocation>
        <location evidence="1">Nucleus</location>
    </subcellularLocation>
</comment>
<dbReference type="RefSeq" id="XP_040788617.1">
    <property type="nucleotide sequence ID" value="XM_040931904.1"/>
</dbReference>
<dbReference type="InterPro" id="IPR021858">
    <property type="entry name" value="Fun_TF"/>
</dbReference>
<dbReference type="InterPro" id="IPR001138">
    <property type="entry name" value="Zn2Cys6_DnaBD"/>
</dbReference>
<dbReference type="PROSITE" id="PS50048">
    <property type="entry name" value="ZN2_CY6_FUNGAL_2"/>
    <property type="match status" value="1"/>
</dbReference>
<accession>A0A9P4GIW9</accession>
<feature type="compositionally biased region" description="Polar residues" evidence="3">
    <location>
        <begin position="191"/>
        <end position="205"/>
    </location>
</feature>
<dbReference type="OrthoDB" id="648861at2759"/>
<evidence type="ECO:0000313" key="6">
    <source>
        <dbReference type="Proteomes" id="UP000800039"/>
    </source>
</evidence>
<dbReference type="GO" id="GO:0008270">
    <property type="term" value="F:zinc ion binding"/>
    <property type="evidence" value="ECO:0007669"/>
    <property type="project" value="InterPro"/>
</dbReference>
<feature type="compositionally biased region" description="Low complexity" evidence="3">
    <location>
        <begin position="69"/>
        <end position="84"/>
    </location>
</feature>
<proteinExistence type="predicted"/>
<dbReference type="Proteomes" id="UP000800039">
    <property type="component" value="Unassembled WGS sequence"/>
</dbReference>
<sequence>MSQSTPPEQETSGPTSEQQPSAPRPARSKNGCNACRRRKVRCNERRPRCAHCERLNLDCTWNRPPQARSKSTQSSQSVLTTSPQANHQQPFNPNLLPLDGFGMGGNGFFDFSGPLQMGTWDEAMLLSPNSWPSDPSIVAATSHLDSVPQSIYQLPLAHQSSGPLMEAVPTVRPRGSGSIQSLPDRGPHQPDPTSTSPFSAENASNGQVDEDLLLSTFLQMLMPPILTPIEIGPKWASTRAFFGTMAAESSIVRSAIMAFAAMQMQRSGLGGDVMKTDWRPLYDNATRQLSGALAKKRKNDEGENSKSSLKHILASLFLITYTDLLTETLPRAHANLREAYTLIQNADKTAFSVPERRLISWLRLLDARAVSTAGGEGLFLADTDESLFDASPAANPASEPETLDTEIEEILFDVLYHPGIVFYQKVQSFVGRITRIDPWHRSRGTVHDETDVMALAAQISKDLHALYGQRPALMDHAVAGNLTEKHLAKNLAGALTRSFRTYVANYYASFLHLHRVAYFSYPKTKDVTTAIANIKRLAHLMAETDESLPVNLLWPLLMWGSEEDNVDERRWILEAIRGLESIATNAKATADLLEEVQRRQDEGKRRVDIRGVSQEHFASHHFAIV</sequence>
<feature type="region of interest" description="Disordered" evidence="3">
    <location>
        <begin position="1"/>
        <end position="31"/>
    </location>
</feature>
<dbReference type="Pfam" id="PF00172">
    <property type="entry name" value="Zn_clus"/>
    <property type="match status" value="1"/>
</dbReference>
<feature type="compositionally biased region" description="Polar residues" evidence="3">
    <location>
        <begin position="1"/>
        <end position="21"/>
    </location>
</feature>
<feature type="region of interest" description="Disordered" evidence="3">
    <location>
        <begin position="60"/>
        <end position="91"/>
    </location>
</feature>
<dbReference type="PANTHER" id="PTHR37534:SF49">
    <property type="entry name" value="LYSINE BIOSYNTHESIS REGULATORY PROTEIN LYS14"/>
    <property type="match status" value="1"/>
</dbReference>
<dbReference type="SMART" id="SM00066">
    <property type="entry name" value="GAL4"/>
    <property type="match status" value="1"/>
</dbReference>
<comment type="caution">
    <text evidence="5">The sequence shown here is derived from an EMBL/GenBank/DDBJ whole genome shotgun (WGS) entry which is preliminary data.</text>
</comment>
<dbReference type="GeneID" id="63849156"/>
<dbReference type="GO" id="GO:0045944">
    <property type="term" value="P:positive regulation of transcription by RNA polymerase II"/>
    <property type="evidence" value="ECO:0007669"/>
    <property type="project" value="TreeGrafter"/>
</dbReference>
<dbReference type="PANTHER" id="PTHR37534">
    <property type="entry name" value="TRANSCRIPTIONAL ACTIVATOR PROTEIN UGA3"/>
    <property type="match status" value="1"/>
</dbReference>
<name>A0A9P4GIW9_9PLEO</name>
<dbReference type="Pfam" id="PF11951">
    <property type="entry name" value="Fungal_trans_2"/>
    <property type="match status" value="1"/>
</dbReference>
<dbReference type="GO" id="GO:0000981">
    <property type="term" value="F:DNA-binding transcription factor activity, RNA polymerase II-specific"/>
    <property type="evidence" value="ECO:0007669"/>
    <property type="project" value="InterPro"/>
</dbReference>
<dbReference type="EMBL" id="ML976616">
    <property type="protein sequence ID" value="KAF1846054.1"/>
    <property type="molecule type" value="Genomic_DNA"/>
</dbReference>
<organism evidence="5 6">
    <name type="scientific">Cucurbitaria berberidis CBS 394.84</name>
    <dbReference type="NCBI Taxonomy" id="1168544"/>
    <lineage>
        <taxon>Eukaryota</taxon>
        <taxon>Fungi</taxon>
        <taxon>Dikarya</taxon>
        <taxon>Ascomycota</taxon>
        <taxon>Pezizomycotina</taxon>
        <taxon>Dothideomycetes</taxon>
        <taxon>Pleosporomycetidae</taxon>
        <taxon>Pleosporales</taxon>
        <taxon>Pleosporineae</taxon>
        <taxon>Cucurbitariaceae</taxon>
        <taxon>Cucurbitaria</taxon>
    </lineage>
</organism>
<gene>
    <name evidence="5" type="ORF">K460DRAFT_355780</name>
</gene>
<evidence type="ECO:0000259" key="4">
    <source>
        <dbReference type="PROSITE" id="PS50048"/>
    </source>
</evidence>
<evidence type="ECO:0000313" key="5">
    <source>
        <dbReference type="EMBL" id="KAF1846054.1"/>
    </source>
</evidence>
<keyword evidence="6" id="KW-1185">Reference proteome</keyword>
<feature type="domain" description="Zn(2)-C6 fungal-type" evidence="4">
    <location>
        <begin position="31"/>
        <end position="61"/>
    </location>
</feature>
<dbReference type="GO" id="GO:0000976">
    <property type="term" value="F:transcription cis-regulatory region binding"/>
    <property type="evidence" value="ECO:0007669"/>
    <property type="project" value="TreeGrafter"/>
</dbReference>
<keyword evidence="2" id="KW-0539">Nucleus</keyword>
<dbReference type="SUPFAM" id="SSF57701">
    <property type="entry name" value="Zn2/Cys6 DNA-binding domain"/>
    <property type="match status" value="1"/>
</dbReference>
<dbReference type="GO" id="GO:0005634">
    <property type="term" value="C:nucleus"/>
    <property type="evidence" value="ECO:0007669"/>
    <property type="project" value="UniProtKB-SubCell"/>
</dbReference>
<protein>
    <recommendedName>
        <fullName evidence="4">Zn(2)-C6 fungal-type domain-containing protein</fullName>
    </recommendedName>
</protein>